<dbReference type="KEGG" id="fno:Fnod_0160"/>
<dbReference type="STRING" id="381764.Fnod_0160"/>
<dbReference type="CDD" id="cd03440">
    <property type="entry name" value="hot_dog"/>
    <property type="match status" value="1"/>
</dbReference>
<dbReference type="InterPro" id="IPR054485">
    <property type="entry name" value="FlK-like_dom"/>
</dbReference>
<dbReference type="PANTHER" id="PTHR36934:SF1">
    <property type="entry name" value="THIOESTERASE DOMAIN-CONTAINING PROTEIN"/>
    <property type="match status" value="1"/>
</dbReference>
<evidence type="ECO:0000313" key="2">
    <source>
        <dbReference type="EMBL" id="ABS60027.1"/>
    </source>
</evidence>
<dbReference type="PANTHER" id="PTHR36934">
    <property type="entry name" value="BLR0278 PROTEIN"/>
    <property type="match status" value="1"/>
</dbReference>
<dbReference type="InterPro" id="IPR025540">
    <property type="entry name" value="FlK"/>
</dbReference>
<accession>A7HJE4</accession>
<dbReference type="AlphaFoldDB" id="A7HJE4"/>
<organism evidence="2 3">
    <name type="scientific">Fervidobacterium nodosum (strain ATCC 35602 / DSM 5306 / Rt17-B1)</name>
    <dbReference type="NCBI Taxonomy" id="381764"/>
    <lineage>
        <taxon>Bacteria</taxon>
        <taxon>Thermotogati</taxon>
        <taxon>Thermotogota</taxon>
        <taxon>Thermotogae</taxon>
        <taxon>Thermotogales</taxon>
        <taxon>Fervidobacteriaceae</taxon>
        <taxon>Fervidobacterium</taxon>
    </lineage>
</organism>
<dbReference type="RefSeq" id="WP_011993350.1">
    <property type="nucleotide sequence ID" value="NC_009718.1"/>
</dbReference>
<dbReference type="Gene3D" id="3.10.129.10">
    <property type="entry name" value="Hotdog Thioesterase"/>
    <property type="match status" value="1"/>
</dbReference>
<dbReference type="HOGENOM" id="CLU_152014_0_0_0"/>
<dbReference type="Pfam" id="PF22636">
    <property type="entry name" value="FlK"/>
    <property type="match status" value="1"/>
</dbReference>
<keyword evidence="3" id="KW-1185">Reference proteome</keyword>
<proteinExistence type="predicted"/>
<dbReference type="InterPro" id="IPR029069">
    <property type="entry name" value="HotDog_dom_sf"/>
</dbReference>
<dbReference type="EMBL" id="CP000771">
    <property type="protein sequence ID" value="ABS60027.1"/>
    <property type="molecule type" value="Genomic_DNA"/>
</dbReference>
<dbReference type="SUPFAM" id="SSF54637">
    <property type="entry name" value="Thioesterase/thiol ester dehydrase-isomerase"/>
    <property type="match status" value="1"/>
</dbReference>
<feature type="domain" description="Fluoroacetyl-CoA-specific thioesterase-like" evidence="1">
    <location>
        <begin position="20"/>
        <end position="121"/>
    </location>
</feature>
<name>A7HJE4_FERNB</name>
<reference evidence="2 3" key="1">
    <citation type="submission" date="2007-07" db="EMBL/GenBank/DDBJ databases">
        <title>Complete sequence of Fervidobacterium nodosum Rt17-B1.</title>
        <authorList>
            <consortium name="US DOE Joint Genome Institute"/>
            <person name="Copeland A."/>
            <person name="Lucas S."/>
            <person name="Lapidus A."/>
            <person name="Barry K."/>
            <person name="Glavina del Rio T."/>
            <person name="Dalin E."/>
            <person name="Tice H."/>
            <person name="Pitluck S."/>
            <person name="Saunders E."/>
            <person name="Brettin T."/>
            <person name="Bruce D."/>
            <person name="Detter J.C."/>
            <person name="Han C."/>
            <person name="Schmutz J."/>
            <person name="Larimer F."/>
            <person name="Land M."/>
            <person name="Hauser L."/>
            <person name="Kyrpides N."/>
            <person name="Mikhailova N."/>
            <person name="Nelson K."/>
            <person name="Gogarten J.P."/>
            <person name="Noll K."/>
            <person name="Richardson P."/>
        </authorList>
    </citation>
    <scope>NUCLEOTIDE SEQUENCE [LARGE SCALE GENOMIC DNA]</scope>
    <source>
        <strain evidence="3">ATCC 35602 / DSM 5306 / Rt17-B1</strain>
    </source>
</reference>
<evidence type="ECO:0000259" key="1">
    <source>
        <dbReference type="Pfam" id="PF22636"/>
    </source>
</evidence>
<dbReference type="OrthoDB" id="37527at2"/>
<reference evidence="2 3" key="2">
    <citation type="journal article" date="2009" name="Proc. Natl. Acad. Sci. U.S.A.">
        <title>On the chimeric nature, thermophilic origin, and phylogenetic placement of the Thermotogales.</title>
        <authorList>
            <person name="Zhaxybayeva O."/>
            <person name="Swithers K.S."/>
            <person name="Lapierre P."/>
            <person name="Fournier G.P."/>
            <person name="Bickhart D.M."/>
            <person name="DeBoy R.T."/>
            <person name="Nelson K.E."/>
            <person name="Nesbo C.L."/>
            <person name="Doolittle W.F."/>
            <person name="Gogarten J.P."/>
            <person name="Noll K.M."/>
        </authorList>
    </citation>
    <scope>NUCLEOTIDE SEQUENCE [LARGE SCALE GENOMIC DNA]</scope>
    <source>
        <strain evidence="3">ATCC 35602 / DSM 5306 / Rt17-B1</strain>
    </source>
</reference>
<evidence type="ECO:0000313" key="3">
    <source>
        <dbReference type="Proteomes" id="UP000002415"/>
    </source>
</evidence>
<protein>
    <submittedName>
        <fullName evidence="2">Thioesterase-like protein</fullName>
    </submittedName>
</protein>
<sequence length="132" mass="15084">MEELSRILGLSKSVEVIPDESMVWDEDEELSHLHLLSTSGLIKEINLVTGEFLNQFLEEENVSVVNYNEIIHLKPVVIGERLIVGIRVTEVVNNIVTFKVIVMRETEKIAEGTVKRVVVSKNYLRRKALEQI</sequence>
<dbReference type="Proteomes" id="UP000002415">
    <property type="component" value="Chromosome"/>
</dbReference>
<dbReference type="eggNOG" id="COG5496">
    <property type="taxonomic scope" value="Bacteria"/>
</dbReference>
<gene>
    <name evidence="2" type="ordered locus">Fnod_0160</name>
</gene>